<proteinExistence type="predicted"/>
<dbReference type="EMBL" id="GBRH01168147">
    <property type="protein sequence ID" value="JAE29749.1"/>
    <property type="molecule type" value="Transcribed_RNA"/>
</dbReference>
<keyword evidence="1" id="KW-0812">Transmembrane</keyword>
<protein>
    <submittedName>
        <fullName evidence="2">Uncharacterized protein</fullName>
    </submittedName>
</protein>
<keyword evidence="1" id="KW-0472">Membrane</keyword>
<dbReference type="AlphaFoldDB" id="A0A0A9H1S5"/>
<reference evidence="2" key="1">
    <citation type="submission" date="2014-09" db="EMBL/GenBank/DDBJ databases">
        <authorList>
            <person name="Magalhaes I.L.F."/>
            <person name="Oliveira U."/>
            <person name="Santos F.R."/>
            <person name="Vidigal T.H.D.A."/>
            <person name="Brescovit A.D."/>
            <person name="Santos A.J."/>
        </authorList>
    </citation>
    <scope>NUCLEOTIDE SEQUENCE</scope>
    <source>
        <tissue evidence="2">Shoot tissue taken approximately 20 cm above the soil surface</tissue>
    </source>
</reference>
<organism evidence="2">
    <name type="scientific">Arundo donax</name>
    <name type="common">Giant reed</name>
    <name type="synonym">Donax arundinaceus</name>
    <dbReference type="NCBI Taxonomy" id="35708"/>
    <lineage>
        <taxon>Eukaryota</taxon>
        <taxon>Viridiplantae</taxon>
        <taxon>Streptophyta</taxon>
        <taxon>Embryophyta</taxon>
        <taxon>Tracheophyta</taxon>
        <taxon>Spermatophyta</taxon>
        <taxon>Magnoliopsida</taxon>
        <taxon>Liliopsida</taxon>
        <taxon>Poales</taxon>
        <taxon>Poaceae</taxon>
        <taxon>PACMAD clade</taxon>
        <taxon>Arundinoideae</taxon>
        <taxon>Arundineae</taxon>
        <taxon>Arundo</taxon>
    </lineage>
</organism>
<evidence type="ECO:0000256" key="1">
    <source>
        <dbReference type="SAM" id="Phobius"/>
    </source>
</evidence>
<name>A0A0A9H1S5_ARUDO</name>
<feature type="transmembrane region" description="Helical" evidence="1">
    <location>
        <begin position="20"/>
        <end position="40"/>
    </location>
</feature>
<evidence type="ECO:0000313" key="2">
    <source>
        <dbReference type="EMBL" id="JAE29749.1"/>
    </source>
</evidence>
<reference evidence="2" key="2">
    <citation type="journal article" date="2015" name="Data Brief">
        <title>Shoot transcriptome of the giant reed, Arundo donax.</title>
        <authorList>
            <person name="Barrero R.A."/>
            <person name="Guerrero F.D."/>
            <person name="Moolhuijzen P."/>
            <person name="Goolsby J.A."/>
            <person name="Tidwell J."/>
            <person name="Bellgard S.E."/>
            <person name="Bellgard M.I."/>
        </authorList>
    </citation>
    <scope>NUCLEOTIDE SEQUENCE</scope>
    <source>
        <tissue evidence="2">Shoot tissue taken approximately 20 cm above the soil surface</tissue>
    </source>
</reference>
<sequence length="74" mass="8273">MDATYSYLSHLYLSKVQASVFTFSSSNCSLISWLLFFLLVQSKDASIYACKCIHAQLLQCGIDVMKVIGISTIR</sequence>
<accession>A0A0A9H1S5</accession>
<keyword evidence="1" id="KW-1133">Transmembrane helix</keyword>